<dbReference type="AlphaFoldDB" id="A0A1G6V5M2"/>
<dbReference type="InterPro" id="IPR050109">
    <property type="entry name" value="HTH-type_TetR-like_transc_reg"/>
</dbReference>
<dbReference type="InterPro" id="IPR001647">
    <property type="entry name" value="HTH_TetR"/>
</dbReference>
<dbReference type="PROSITE" id="PS50977">
    <property type="entry name" value="HTH_TETR_2"/>
    <property type="match status" value="1"/>
</dbReference>
<dbReference type="Gene3D" id="1.10.357.10">
    <property type="entry name" value="Tetracycline Repressor, domain 2"/>
    <property type="match status" value="1"/>
</dbReference>
<protein>
    <submittedName>
        <fullName evidence="6">Transcriptional regulator, TetR family</fullName>
    </submittedName>
</protein>
<evidence type="ECO:0000259" key="5">
    <source>
        <dbReference type="PROSITE" id="PS50977"/>
    </source>
</evidence>
<dbReference type="InterPro" id="IPR009057">
    <property type="entry name" value="Homeodomain-like_sf"/>
</dbReference>
<gene>
    <name evidence="6" type="ORF">SAMN05216270_104186</name>
</gene>
<dbReference type="GO" id="GO:0000976">
    <property type="term" value="F:transcription cis-regulatory region binding"/>
    <property type="evidence" value="ECO:0007669"/>
    <property type="project" value="TreeGrafter"/>
</dbReference>
<dbReference type="SUPFAM" id="SSF46689">
    <property type="entry name" value="Homeodomain-like"/>
    <property type="match status" value="1"/>
</dbReference>
<dbReference type="EMBL" id="FNAD01000004">
    <property type="protein sequence ID" value="SDD48166.1"/>
    <property type="molecule type" value="Genomic_DNA"/>
</dbReference>
<accession>A0A1G6V5M2</accession>
<dbReference type="Proteomes" id="UP000198949">
    <property type="component" value="Unassembled WGS sequence"/>
</dbReference>
<dbReference type="RefSeq" id="WP_091032206.1">
    <property type="nucleotide sequence ID" value="NZ_FNAD01000004.1"/>
</dbReference>
<keyword evidence="3" id="KW-0804">Transcription</keyword>
<sequence length="204" mass="21620">METRGKGVLPAGRRRALLEAAAAEFIRAGYERASLNRVLQAQGMSKSSFYHYFASKEALFGAVITDLGREVAEALEVPSDAALAEDFWAAVGALAERLGDRDAPAFMCFAALFYLPDAPAGPGSPLAAARDAIDGWIDTALATGREAGAIGDRLPVGLQRHLCKAVLWAMDEWTVAHLDALSPGELGALPGAELDALRRLLAKD</sequence>
<name>A0A1G6V5M2_9ACTN</name>
<dbReference type="PANTHER" id="PTHR30055:SF234">
    <property type="entry name" value="HTH-TYPE TRANSCRIPTIONAL REGULATOR BETI"/>
    <property type="match status" value="1"/>
</dbReference>
<evidence type="ECO:0000256" key="2">
    <source>
        <dbReference type="ARBA" id="ARBA00023125"/>
    </source>
</evidence>
<feature type="domain" description="HTH tetR-type" evidence="5">
    <location>
        <begin position="11"/>
        <end position="71"/>
    </location>
</feature>
<keyword evidence="7" id="KW-1185">Reference proteome</keyword>
<evidence type="ECO:0000313" key="7">
    <source>
        <dbReference type="Proteomes" id="UP000198949"/>
    </source>
</evidence>
<dbReference type="GO" id="GO:0003700">
    <property type="term" value="F:DNA-binding transcription factor activity"/>
    <property type="evidence" value="ECO:0007669"/>
    <property type="project" value="TreeGrafter"/>
</dbReference>
<feature type="DNA-binding region" description="H-T-H motif" evidence="4">
    <location>
        <begin position="34"/>
        <end position="53"/>
    </location>
</feature>
<dbReference type="OrthoDB" id="116659at2"/>
<evidence type="ECO:0000256" key="1">
    <source>
        <dbReference type="ARBA" id="ARBA00023015"/>
    </source>
</evidence>
<dbReference type="STRING" id="58114.SAMN05216270_104186"/>
<dbReference type="PRINTS" id="PR00455">
    <property type="entry name" value="HTHTETR"/>
</dbReference>
<evidence type="ECO:0000313" key="6">
    <source>
        <dbReference type="EMBL" id="SDD48166.1"/>
    </source>
</evidence>
<keyword evidence="1" id="KW-0805">Transcription regulation</keyword>
<evidence type="ECO:0000256" key="3">
    <source>
        <dbReference type="ARBA" id="ARBA00023163"/>
    </source>
</evidence>
<evidence type="ECO:0000256" key="4">
    <source>
        <dbReference type="PROSITE-ProRule" id="PRU00335"/>
    </source>
</evidence>
<keyword evidence="2 4" id="KW-0238">DNA-binding</keyword>
<dbReference type="Pfam" id="PF00440">
    <property type="entry name" value="TetR_N"/>
    <property type="match status" value="1"/>
</dbReference>
<reference evidence="7" key="1">
    <citation type="submission" date="2016-10" db="EMBL/GenBank/DDBJ databases">
        <authorList>
            <person name="Varghese N."/>
            <person name="Submissions S."/>
        </authorList>
    </citation>
    <scope>NUCLEOTIDE SEQUENCE [LARGE SCALE GENOMIC DNA]</scope>
    <source>
        <strain evidence="7">CGMCC 4.3516</strain>
    </source>
</reference>
<dbReference type="PANTHER" id="PTHR30055">
    <property type="entry name" value="HTH-TYPE TRANSCRIPTIONAL REGULATOR RUTR"/>
    <property type="match status" value="1"/>
</dbReference>
<organism evidence="6 7">
    <name type="scientific">Glycomyces harbinensis</name>
    <dbReference type="NCBI Taxonomy" id="58114"/>
    <lineage>
        <taxon>Bacteria</taxon>
        <taxon>Bacillati</taxon>
        <taxon>Actinomycetota</taxon>
        <taxon>Actinomycetes</taxon>
        <taxon>Glycomycetales</taxon>
        <taxon>Glycomycetaceae</taxon>
        <taxon>Glycomyces</taxon>
    </lineage>
</organism>
<proteinExistence type="predicted"/>